<sequence>MPQSVFDHGLSTVVATSSHHSAEPITTVYASTLHQVLEAQELHRTTPPEATKAQKATPPIEQNKKLADCSLEEWDMETGTCACTAVKLVSDTRRHSMRTEESQLLAGKRQESVKVSAFERNSRPIALSVTTEVISVSSVKAVPGLDVRQKENQGDVSIEELGQKVQNDGLRNDETLELKNRDGTSMETDTLDGVKTLDPSTRSLDKMKVTLPDLGELQVQHSLKVVEQEREEGKLVEIVAVKLHNQDSNSQESGKHEGYQTLDTSIGHVQKLRLPGPVYSEMENSSKVVEEEKREEGELQDIGAVELSDQDGMNTETSTQNDGRLLDASTRGLDQRKAWLPSELDIQHTTKAEEQKAIEEGKLDSVTSLPVPGFSLVFETITSVVVDKSICAEDVIGSGLQKRQRIEGDSADSRTHNNGDKADGLQTAEKVVVCVRGDPQGFPATKMTMDFATICGHEAAHLSSEGEPATEMIMDFSACGHEVVHLASESEDGTNISKQTLLVVGREQNLEDTTISARDVEKKLEELEKGSASIQETFLAVETTASGALAVASKHVVQDTIVSFGVINKQSCAVVAAVQLKVEGAEGSQALEGAEISELSKSGVCLKLEGTECESEIPKSSMEVDCSSSVGGDEPQIVDGVVLELDYAQMCDGASCKEAVEDPAVAHDTAASPVHPDVNTDEVIELDLNMEEEAEAKDTEVAAVMSMDSEARGAHLQLMGYVLPVKAVCLQQPVIF</sequence>
<evidence type="ECO:0000313" key="4">
    <source>
        <dbReference type="Proteomes" id="UP001497512"/>
    </source>
</evidence>
<dbReference type="Proteomes" id="UP001497512">
    <property type="component" value="Chromosome 15"/>
</dbReference>
<reference evidence="3" key="1">
    <citation type="submission" date="2024-02" db="EMBL/GenBank/DDBJ databases">
        <authorList>
            <consortium name="ELIXIR-Norway"/>
            <consortium name="Elixir Norway"/>
        </authorList>
    </citation>
    <scope>NUCLEOTIDE SEQUENCE</scope>
</reference>
<accession>A0ABP0TVM4</accession>
<dbReference type="EMBL" id="OZ019907">
    <property type="protein sequence ID" value="CAK9205767.1"/>
    <property type="molecule type" value="Genomic_DNA"/>
</dbReference>
<proteinExistence type="predicted"/>
<evidence type="ECO:0000256" key="2">
    <source>
        <dbReference type="SAM" id="MobiDB-lite"/>
    </source>
</evidence>
<feature type="coiled-coil region" evidence="1">
    <location>
        <begin position="510"/>
        <end position="537"/>
    </location>
</feature>
<keyword evidence="1" id="KW-0175">Coiled coil</keyword>
<feature type="compositionally biased region" description="Basic and acidic residues" evidence="2">
    <location>
        <begin position="404"/>
        <end position="423"/>
    </location>
</feature>
<organism evidence="3 4">
    <name type="scientific">Sphagnum troendelagicum</name>
    <dbReference type="NCBI Taxonomy" id="128251"/>
    <lineage>
        <taxon>Eukaryota</taxon>
        <taxon>Viridiplantae</taxon>
        <taxon>Streptophyta</taxon>
        <taxon>Embryophyta</taxon>
        <taxon>Bryophyta</taxon>
        <taxon>Sphagnophytina</taxon>
        <taxon>Sphagnopsida</taxon>
        <taxon>Sphagnales</taxon>
        <taxon>Sphagnaceae</taxon>
        <taxon>Sphagnum</taxon>
    </lineage>
</organism>
<feature type="region of interest" description="Disordered" evidence="2">
    <location>
        <begin position="401"/>
        <end position="423"/>
    </location>
</feature>
<gene>
    <name evidence="3" type="ORF">CSSPTR1EN2_LOCUS8013</name>
</gene>
<name>A0ABP0TVM4_9BRYO</name>
<evidence type="ECO:0000256" key="1">
    <source>
        <dbReference type="SAM" id="Coils"/>
    </source>
</evidence>
<protein>
    <submittedName>
        <fullName evidence="3">Uncharacterized protein</fullName>
    </submittedName>
</protein>
<keyword evidence="4" id="KW-1185">Reference proteome</keyword>
<evidence type="ECO:0000313" key="3">
    <source>
        <dbReference type="EMBL" id="CAK9205767.1"/>
    </source>
</evidence>